<dbReference type="InterPro" id="IPR013656">
    <property type="entry name" value="PAS_4"/>
</dbReference>
<dbReference type="InterPro" id="IPR011006">
    <property type="entry name" value="CheY-like_superfamily"/>
</dbReference>
<dbReference type="CDD" id="cd00156">
    <property type="entry name" value="REC"/>
    <property type="match status" value="1"/>
</dbReference>
<dbReference type="PROSITE" id="PS50112">
    <property type="entry name" value="PAS"/>
    <property type="match status" value="1"/>
</dbReference>
<dbReference type="PROSITE" id="PS50113">
    <property type="entry name" value="PAC"/>
    <property type="match status" value="1"/>
</dbReference>
<dbReference type="GO" id="GO:0000160">
    <property type="term" value="P:phosphorelay signal transduction system"/>
    <property type="evidence" value="ECO:0007669"/>
    <property type="project" value="InterPro"/>
</dbReference>
<evidence type="ECO:0000259" key="5">
    <source>
        <dbReference type="PROSITE" id="PS50113"/>
    </source>
</evidence>
<name>A0A1G1KYA6_9BACT</name>
<dbReference type="InterPro" id="IPR000014">
    <property type="entry name" value="PAS"/>
</dbReference>
<dbReference type="Gene3D" id="3.40.50.2300">
    <property type="match status" value="1"/>
</dbReference>
<dbReference type="SUPFAM" id="SSF52172">
    <property type="entry name" value="CheY-like"/>
    <property type="match status" value="1"/>
</dbReference>
<gene>
    <name evidence="6" type="ORF">A3G33_02725</name>
</gene>
<feature type="domain" description="Response regulatory" evidence="3">
    <location>
        <begin position="7"/>
        <end position="124"/>
    </location>
</feature>
<evidence type="ECO:0000259" key="3">
    <source>
        <dbReference type="PROSITE" id="PS50110"/>
    </source>
</evidence>
<evidence type="ECO:0008006" key="8">
    <source>
        <dbReference type="Google" id="ProtNLM"/>
    </source>
</evidence>
<dbReference type="CDD" id="cd00130">
    <property type="entry name" value="PAS"/>
    <property type="match status" value="1"/>
</dbReference>
<dbReference type="SMART" id="SM00091">
    <property type="entry name" value="PAS"/>
    <property type="match status" value="1"/>
</dbReference>
<organism evidence="6 7">
    <name type="scientific">Candidatus Danuiimicrobium aquiferis</name>
    <dbReference type="NCBI Taxonomy" id="1801832"/>
    <lineage>
        <taxon>Bacteria</taxon>
        <taxon>Pseudomonadati</taxon>
        <taxon>Candidatus Omnitrophota</taxon>
        <taxon>Candidatus Danuiimicrobium</taxon>
    </lineage>
</organism>
<proteinExistence type="predicted"/>
<feature type="domain" description="PAC" evidence="5">
    <location>
        <begin position="211"/>
        <end position="263"/>
    </location>
</feature>
<dbReference type="Pfam" id="PF00072">
    <property type="entry name" value="Response_reg"/>
    <property type="match status" value="1"/>
</dbReference>
<dbReference type="Pfam" id="PF08448">
    <property type="entry name" value="PAS_4"/>
    <property type="match status" value="1"/>
</dbReference>
<dbReference type="SUPFAM" id="SSF55785">
    <property type="entry name" value="PYP-like sensor domain (PAS domain)"/>
    <property type="match status" value="1"/>
</dbReference>
<accession>A0A1G1KYA6</accession>
<dbReference type="PROSITE" id="PS50110">
    <property type="entry name" value="RESPONSE_REGULATORY"/>
    <property type="match status" value="1"/>
</dbReference>
<evidence type="ECO:0000259" key="4">
    <source>
        <dbReference type="PROSITE" id="PS50112"/>
    </source>
</evidence>
<protein>
    <recommendedName>
        <fullName evidence="8">PAS domain S-box protein</fullName>
    </recommendedName>
</protein>
<evidence type="ECO:0000256" key="1">
    <source>
        <dbReference type="ARBA" id="ARBA00022553"/>
    </source>
</evidence>
<dbReference type="PANTHER" id="PTHR44591">
    <property type="entry name" value="STRESS RESPONSE REGULATOR PROTEIN 1"/>
    <property type="match status" value="1"/>
</dbReference>
<dbReference type="EMBL" id="MHFR01000038">
    <property type="protein sequence ID" value="OGW97897.1"/>
    <property type="molecule type" value="Genomic_DNA"/>
</dbReference>
<reference evidence="6 7" key="1">
    <citation type="journal article" date="2016" name="Nat. Commun.">
        <title>Thousands of microbial genomes shed light on interconnected biogeochemical processes in an aquifer system.</title>
        <authorList>
            <person name="Anantharaman K."/>
            <person name="Brown C.T."/>
            <person name="Hug L.A."/>
            <person name="Sharon I."/>
            <person name="Castelle C.J."/>
            <person name="Probst A.J."/>
            <person name="Thomas B.C."/>
            <person name="Singh A."/>
            <person name="Wilkins M.J."/>
            <person name="Karaoz U."/>
            <person name="Brodie E.L."/>
            <person name="Williams K.H."/>
            <person name="Hubbard S.S."/>
            <person name="Banfield J.F."/>
        </authorList>
    </citation>
    <scope>NUCLEOTIDE SEQUENCE [LARGE SCALE GENOMIC DNA]</scope>
</reference>
<dbReference type="AlphaFoldDB" id="A0A1G1KYA6"/>
<evidence type="ECO:0000313" key="6">
    <source>
        <dbReference type="EMBL" id="OGW97897.1"/>
    </source>
</evidence>
<keyword evidence="1 2" id="KW-0597">Phosphoprotein</keyword>
<feature type="domain" description="PAS" evidence="4">
    <location>
        <begin position="137"/>
        <end position="180"/>
    </location>
</feature>
<evidence type="ECO:0000313" key="7">
    <source>
        <dbReference type="Proteomes" id="UP000178187"/>
    </source>
</evidence>
<dbReference type="InterPro" id="IPR050595">
    <property type="entry name" value="Bact_response_regulator"/>
</dbReference>
<comment type="caution">
    <text evidence="6">The sequence shown here is derived from an EMBL/GenBank/DDBJ whole genome shotgun (WGS) entry which is preliminary data.</text>
</comment>
<dbReference type="SMART" id="SM00448">
    <property type="entry name" value="REC"/>
    <property type="match status" value="1"/>
</dbReference>
<dbReference type="Gene3D" id="3.30.450.20">
    <property type="entry name" value="PAS domain"/>
    <property type="match status" value="1"/>
</dbReference>
<dbReference type="NCBIfam" id="TIGR00229">
    <property type="entry name" value="sensory_box"/>
    <property type="match status" value="1"/>
</dbReference>
<dbReference type="PANTHER" id="PTHR44591:SF3">
    <property type="entry name" value="RESPONSE REGULATORY DOMAIN-CONTAINING PROTEIN"/>
    <property type="match status" value="1"/>
</dbReference>
<dbReference type="InterPro" id="IPR001789">
    <property type="entry name" value="Sig_transdc_resp-reg_receiver"/>
</dbReference>
<feature type="modified residue" description="4-aspartylphosphate" evidence="2">
    <location>
        <position position="59"/>
    </location>
</feature>
<dbReference type="InterPro" id="IPR000700">
    <property type="entry name" value="PAS-assoc_C"/>
</dbReference>
<evidence type="ECO:0000256" key="2">
    <source>
        <dbReference type="PROSITE-ProRule" id="PRU00169"/>
    </source>
</evidence>
<sequence>MAKATIKVLIVEDEPDFVHTTITRLQSAKDISFLIDSVEDVATAKKFLSERSFDIVLLDLDVKDSHGLNTLLTVHSQAKHLPIIVLTGEYDETVGPEALKLGAQDYFMKGQIEPQALVRAIRYAIERKRQEEVLRRAYSEVSQLLDLVPSVLIRIDPDDRIIAWNPVAEHVLGVPHKQAIHQIFSQCGATWDYSILSQGIAECRTKKKILRLGDITFRRKDGQEGYLGVTVNPIIEADTQRVGVLIYGADITERRRLEGELPNG</sequence>
<dbReference type="Proteomes" id="UP000178187">
    <property type="component" value="Unassembled WGS sequence"/>
</dbReference>
<dbReference type="InterPro" id="IPR035965">
    <property type="entry name" value="PAS-like_dom_sf"/>
</dbReference>